<evidence type="ECO:0000313" key="3">
    <source>
        <dbReference type="Proteomes" id="UP000559809"/>
    </source>
</evidence>
<dbReference type="PANTHER" id="PTHR34180">
    <property type="entry name" value="PEPTIDASE C45"/>
    <property type="match status" value="1"/>
</dbReference>
<dbReference type="RefSeq" id="WP_180154356.1">
    <property type="nucleotide sequence ID" value="NZ_JACCEM010000003.1"/>
</dbReference>
<keyword evidence="3" id="KW-1185">Reference proteome</keyword>
<gene>
    <name evidence="2" type="ORF">H0A72_07045</name>
</gene>
<comment type="caution">
    <text evidence="2">The sequence shown here is derived from an EMBL/GenBank/DDBJ whole genome shotgun (WGS) entry which is preliminary data.</text>
</comment>
<dbReference type="Pfam" id="PF03417">
    <property type="entry name" value="AAT"/>
    <property type="match status" value="1"/>
</dbReference>
<protein>
    <submittedName>
        <fullName evidence="2">Peptidase C45</fullName>
    </submittedName>
</protein>
<organism evidence="2 3">
    <name type="scientific">Parapusillimonas granuli</name>
    <dbReference type="NCBI Taxonomy" id="380911"/>
    <lineage>
        <taxon>Bacteria</taxon>
        <taxon>Pseudomonadati</taxon>
        <taxon>Pseudomonadota</taxon>
        <taxon>Betaproteobacteria</taxon>
        <taxon>Burkholderiales</taxon>
        <taxon>Alcaligenaceae</taxon>
        <taxon>Parapusillimonas</taxon>
    </lineage>
</organism>
<dbReference type="AlphaFoldDB" id="A0A853G3I2"/>
<evidence type="ECO:0000259" key="1">
    <source>
        <dbReference type="Pfam" id="PF03417"/>
    </source>
</evidence>
<dbReference type="InterPro" id="IPR047801">
    <property type="entry name" value="Peptidase_C45"/>
</dbReference>
<feature type="domain" description="Peptidase C45 hydrolase" evidence="1">
    <location>
        <begin position="133"/>
        <end position="354"/>
    </location>
</feature>
<accession>A0A853G3I2</accession>
<dbReference type="Gene3D" id="3.60.60.10">
    <property type="entry name" value="Penicillin V Acylase, Chain A"/>
    <property type="match status" value="1"/>
</dbReference>
<evidence type="ECO:0000313" key="2">
    <source>
        <dbReference type="EMBL" id="NYT49066.1"/>
    </source>
</evidence>
<reference evidence="2 3" key="1">
    <citation type="submission" date="2020-07" db="EMBL/GenBank/DDBJ databases">
        <title>Taxonomic revisions and descriptions of new bacterial species based on genomic comparisons in the high-G+C-content subgroup of the family Alcaligenaceae.</title>
        <authorList>
            <person name="Szabo A."/>
            <person name="Felfoldi T."/>
        </authorList>
    </citation>
    <scope>NUCLEOTIDE SEQUENCE [LARGE SCALE GENOMIC DNA]</scope>
    <source>
        <strain evidence="2 3">LMG 24012</strain>
    </source>
</reference>
<dbReference type="Gene3D" id="1.10.10.2120">
    <property type="match status" value="1"/>
</dbReference>
<dbReference type="Proteomes" id="UP000559809">
    <property type="component" value="Unassembled WGS sequence"/>
</dbReference>
<proteinExistence type="predicted"/>
<sequence length="372" mass="40341">MSTAQPDAGIFPLVEVSGSPYERGRQHGAAVPGRVRASVALYRGQLDRRGVTPQRLLRLAQAMEKTIAAYDEAYLEELRGIAAGAGLSLAEIITVNCRTEMMFGHGALAQAPQEPDDGCTGIIVLPQASASGKLLHAHNWDWRQECVDTGIVLLMRRSDGPDLLVFTEAGALARHGFNSAGVSLSGNFLGSDRDYQQPAEVPLVLVRRKMLESANLCAAMKVLWGARRFCSNNLMLAQAEGEAVNLECAPDEIFWLTPDDGILVHANHWLCPAARAKLRDTGLAMTPDSLYRQRRVSAAMRATSGGVDWDTIKAALADDFAKPDGVLRHPKPSSFDSISATVATTCMEPASGFMHIARMPYASPRHFAKYQL</sequence>
<dbReference type="InterPro" id="IPR047794">
    <property type="entry name" value="C45_proenzyme-like"/>
</dbReference>
<dbReference type="PANTHER" id="PTHR34180:SF1">
    <property type="entry name" value="BETA-ALANYL-DOPAMINE_CARCININE HYDROLASE"/>
    <property type="match status" value="1"/>
</dbReference>
<dbReference type="NCBIfam" id="NF040521">
    <property type="entry name" value="C45_proenzyme"/>
    <property type="match status" value="1"/>
</dbReference>
<name>A0A853G3I2_9BURK</name>
<dbReference type="EMBL" id="JACCEM010000003">
    <property type="protein sequence ID" value="NYT49066.1"/>
    <property type="molecule type" value="Genomic_DNA"/>
</dbReference>
<dbReference type="InterPro" id="IPR005079">
    <property type="entry name" value="Peptidase_C45_hydrolase"/>
</dbReference>